<keyword evidence="2" id="KW-0521">NADP</keyword>
<keyword evidence="3" id="KW-0560">Oxidoreductase</keyword>
<comment type="pathway">
    <text evidence="1">Secondary metabolite biosynthesis; flavonoid biosynthesis.</text>
</comment>
<organism evidence="7 8">
    <name type="scientific">Elaeis guineensis var. tenera</name>
    <name type="common">Oil palm</name>
    <dbReference type="NCBI Taxonomy" id="51953"/>
    <lineage>
        <taxon>Eukaryota</taxon>
        <taxon>Viridiplantae</taxon>
        <taxon>Streptophyta</taxon>
        <taxon>Embryophyta</taxon>
        <taxon>Tracheophyta</taxon>
        <taxon>Spermatophyta</taxon>
        <taxon>Magnoliopsida</taxon>
        <taxon>Liliopsida</taxon>
        <taxon>Arecaceae</taxon>
        <taxon>Arecoideae</taxon>
        <taxon>Cocoseae</taxon>
        <taxon>Elaeidinae</taxon>
        <taxon>Elaeis</taxon>
    </lineage>
</organism>
<dbReference type="FunCoup" id="A0A6I9QHH4">
    <property type="interactions" value="240"/>
</dbReference>
<evidence type="ECO:0000256" key="2">
    <source>
        <dbReference type="ARBA" id="ARBA00022857"/>
    </source>
</evidence>
<dbReference type="FunFam" id="3.40.50.720:FF:000085">
    <property type="entry name" value="Dihydroflavonol reductase"/>
    <property type="match status" value="1"/>
</dbReference>
<dbReference type="CDD" id="cd08958">
    <property type="entry name" value="FR_SDR_e"/>
    <property type="match status" value="1"/>
</dbReference>
<protein>
    <submittedName>
        <fullName evidence="8">Anthocyanidin reductase ((2S)-flavan-3-ol-forming)</fullName>
    </submittedName>
</protein>
<dbReference type="Gene3D" id="3.40.50.720">
    <property type="entry name" value="NAD(P)-binding Rossmann-like Domain"/>
    <property type="match status" value="1"/>
</dbReference>
<evidence type="ECO:0000313" key="8">
    <source>
        <dbReference type="RefSeq" id="XP_010909561.1"/>
    </source>
</evidence>
<dbReference type="GO" id="GO:0009813">
    <property type="term" value="P:flavonoid biosynthetic process"/>
    <property type="evidence" value="ECO:0007669"/>
    <property type="project" value="UniProtKB-KW"/>
</dbReference>
<accession>A0A6I9QHH4</accession>
<evidence type="ECO:0000256" key="4">
    <source>
        <dbReference type="ARBA" id="ARBA00023241"/>
    </source>
</evidence>
<dbReference type="AlphaFoldDB" id="A0A6I9QHH4"/>
<dbReference type="RefSeq" id="XP_010909561.1">
    <property type="nucleotide sequence ID" value="XM_010911259.3"/>
</dbReference>
<feature type="domain" description="NAD-dependent epimerase/dehydratase" evidence="6">
    <location>
        <begin position="9"/>
        <end position="255"/>
    </location>
</feature>
<dbReference type="OrthoDB" id="2735536at2759"/>
<evidence type="ECO:0000313" key="7">
    <source>
        <dbReference type="Proteomes" id="UP000504607"/>
    </source>
</evidence>
<keyword evidence="4" id="KW-0284">Flavonoid biosynthesis</keyword>
<dbReference type="GeneID" id="105035639"/>
<gene>
    <name evidence="8" type="primary">LOC105035639</name>
</gene>
<dbReference type="InParanoid" id="A0A6I9QHH4"/>
<name>A0A6I9QHH4_ELAGV</name>
<dbReference type="InterPro" id="IPR001509">
    <property type="entry name" value="Epimerase_deHydtase"/>
</dbReference>
<evidence type="ECO:0000256" key="1">
    <source>
        <dbReference type="ARBA" id="ARBA00004966"/>
    </source>
</evidence>
<dbReference type="Proteomes" id="UP000504607">
    <property type="component" value="Unplaced"/>
</dbReference>
<dbReference type="PANTHER" id="PTHR10366:SF288">
    <property type="entry name" value="ANTHOCYANIDIN REDUCTASE"/>
    <property type="match status" value="1"/>
</dbReference>
<evidence type="ECO:0000256" key="3">
    <source>
        <dbReference type="ARBA" id="ARBA00023002"/>
    </source>
</evidence>
<sequence>MADEGKLACVTGGTGFVASVLIKQLLEKRYAVNTTVRDPENSEKIAHLKEMQNLGSLKIFRADLRDEGSFDEAVADCDYVFHVAAPVNLNTDDPENELIKPAVQGILNVMKSCLKAKSVKRFVLTSSAVSVSVKKLRENGLVLDEESWSDMEFLTAEKPPTWGYGVSKMLTEREASRFAQENNINLLTIIPALSIGPAPVARAAPSIGMALSLLTGNEMLLNGLKVMQSLSGSISIVHIEDVCRAHVFVAENESASGRYICCSINTALPELARFLAKRYPQYKVPTDFGELPEKAELSLSSEKLIKAGFEFKYEQLEQIYDEAVKYAKAIGLLPSE</sequence>
<dbReference type="InterPro" id="IPR036291">
    <property type="entry name" value="NAD(P)-bd_dom_sf"/>
</dbReference>
<dbReference type="KEGG" id="egu:105035639"/>
<evidence type="ECO:0000256" key="5">
    <source>
        <dbReference type="ARBA" id="ARBA00023445"/>
    </source>
</evidence>
<keyword evidence="7" id="KW-1185">Reference proteome</keyword>
<dbReference type="Pfam" id="PF01370">
    <property type="entry name" value="Epimerase"/>
    <property type="match status" value="1"/>
</dbReference>
<comment type="similarity">
    <text evidence="5">Belongs to the NAD(P)-dependent epimerase/dehydratase family. Dihydroflavonol-4-reductase subfamily.</text>
</comment>
<dbReference type="GO" id="GO:0016616">
    <property type="term" value="F:oxidoreductase activity, acting on the CH-OH group of donors, NAD or NADP as acceptor"/>
    <property type="evidence" value="ECO:0007669"/>
    <property type="project" value="TreeGrafter"/>
</dbReference>
<proteinExistence type="inferred from homology"/>
<dbReference type="SUPFAM" id="SSF51735">
    <property type="entry name" value="NAD(P)-binding Rossmann-fold domains"/>
    <property type="match status" value="1"/>
</dbReference>
<reference evidence="8" key="1">
    <citation type="submission" date="2025-08" db="UniProtKB">
        <authorList>
            <consortium name="RefSeq"/>
        </authorList>
    </citation>
    <scope>IDENTIFICATION</scope>
</reference>
<dbReference type="InterPro" id="IPR050425">
    <property type="entry name" value="NAD(P)_dehydrat-like"/>
</dbReference>
<dbReference type="PANTHER" id="PTHR10366">
    <property type="entry name" value="NAD DEPENDENT EPIMERASE/DEHYDRATASE"/>
    <property type="match status" value="1"/>
</dbReference>
<evidence type="ECO:0000259" key="6">
    <source>
        <dbReference type="Pfam" id="PF01370"/>
    </source>
</evidence>